<name>A0ABW4A514_9ACTN</name>
<dbReference type="InterPro" id="IPR001387">
    <property type="entry name" value="Cro/C1-type_HTH"/>
</dbReference>
<organism evidence="1 2">
    <name type="scientific">Actinoplanes sichuanensis</name>
    <dbReference type="NCBI Taxonomy" id="512349"/>
    <lineage>
        <taxon>Bacteria</taxon>
        <taxon>Bacillati</taxon>
        <taxon>Actinomycetota</taxon>
        <taxon>Actinomycetes</taxon>
        <taxon>Micromonosporales</taxon>
        <taxon>Micromonosporaceae</taxon>
        <taxon>Actinoplanes</taxon>
    </lineage>
</organism>
<dbReference type="CDD" id="cd00093">
    <property type="entry name" value="HTH_XRE"/>
    <property type="match status" value="1"/>
</dbReference>
<dbReference type="Pfam" id="PF13560">
    <property type="entry name" value="HTH_31"/>
    <property type="match status" value="1"/>
</dbReference>
<keyword evidence="2" id="KW-1185">Reference proteome</keyword>
<gene>
    <name evidence="1" type="ORF">ACFQ5G_07300</name>
</gene>
<sequence length="460" mass="49876">MDADSDAVRHVFGVALHHLRTEAGLSLRALAVQARYDHTRLSRAEHGEHLPAADWVKDIDTALHAGGLLTLLRSLAPASLSTPKGPTALPLADLRVDDGPSDSVTLQMHTPDGRTVQVKLSRRQLGELMAGGLLHTMLPAGVTDPDQADRVAKVIAEEHPVDPEVLSYFDRLLTEHFTADKMIGPRQLLGTTLAQVRVLDQLRRTASPDTTEPLLRLLAQYGEFAGWLQQDLGDTTAARHWSDRASGWAQAAGDYTMVAYLMIRKSNIALLDNDAREVIELAAGARKVPGATNPRLHALAAQQQARGWALYGDATRFQQHIEGAATLLGHHPADHDPNAPVYLHQYNLDVLQEQSAGGYRDCGQAATAVRILENKITATGEHLRRDQGHLLAKLANTVLATKDPEPDRAVALGIRSAMAAQLTGSARITKELHTLNNLLAARFPTTPGRRELHDAVVALG</sequence>
<dbReference type="RefSeq" id="WP_317795385.1">
    <property type="nucleotide sequence ID" value="NZ_AP028461.1"/>
</dbReference>
<evidence type="ECO:0000313" key="1">
    <source>
        <dbReference type="EMBL" id="MFD1365147.1"/>
    </source>
</evidence>
<protein>
    <submittedName>
        <fullName evidence="1">Helix-turn-helix domain-containing protein</fullName>
    </submittedName>
</protein>
<reference evidence="2" key="1">
    <citation type="journal article" date="2019" name="Int. J. Syst. Evol. Microbiol.">
        <title>The Global Catalogue of Microorganisms (GCM) 10K type strain sequencing project: providing services to taxonomists for standard genome sequencing and annotation.</title>
        <authorList>
            <consortium name="The Broad Institute Genomics Platform"/>
            <consortium name="The Broad Institute Genome Sequencing Center for Infectious Disease"/>
            <person name="Wu L."/>
            <person name="Ma J."/>
        </authorList>
    </citation>
    <scope>NUCLEOTIDE SEQUENCE [LARGE SCALE GENOMIC DNA]</scope>
    <source>
        <strain evidence="2">CCM 7526</strain>
    </source>
</reference>
<proteinExistence type="predicted"/>
<evidence type="ECO:0000313" key="2">
    <source>
        <dbReference type="Proteomes" id="UP001597183"/>
    </source>
</evidence>
<accession>A0ABW4A514</accession>
<dbReference type="SUPFAM" id="SSF47413">
    <property type="entry name" value="lambda repressor-like DNA-binding domains"/>
    <property type="match status" value="1"/>
</dbReference>
<dbReference type="InterPro" id="IPR010982">
    <property type="entry name" value="Lambda_DNA-bd_dom_sf"/>
</dbReference>
<dbReference type="EMBL" id="JBHTMK010000008">
    <property type="protein sequence ID" value="MFD1365147.1"/>
    <property type="molecule type" value="Genomic_DNA"/>
</dbReference>
<dbReference type="Gene3D" id="1.10.260.40">
    <property type="entry name" value="lambda repressor-like DNA-binding domains"/>
    <property type="match status" value="1"/>
</dbReference>
<dbReference type="Proteomes" id="UP001597183">
    <property type="component" value="Unassembled WGS sequence"/>
</dbReference>
<comment type="caution">
    <text evidence="1">The sequence shown here is derived from an EMBL/GenBank/DDBJ whole genome shotgun (WGS) entry which is preliminary data.</text>
</comment>